<dbReference type="CDD" id="cd19757">
    <property type="entry name" value="Bbox1"/>
    <property type="match status" value="2"/>
</dbReference>
<organism evidence="6 7">
    <name type="scientific">Chrysophaeum taylorii</name>
    <dbReference type="NCBI Taxonomy" id="2483200"/>
    <lineage>
        <taxon>Eukaryota</taxon>
        <taxon>Sar</taxon>
        <taxon>Stramenopiles</taxon>
        <taxon>Ochrophyta</taxon>
        <taxon>Pelagophyceae</taxon>
        <taxon>Pelagomonadales</taxon>
        <taxon>Pelagomonadaceae</taxon>
        <taxon>Chrysophaeum</taxon>
    </lineage>
</organism>
<dbReference type="Pfam" id="PF22586">
    <property type="entry name" value="ANCHR-like_BBOX"/>
    <property type="match status" value="1"/>
</dbReference>
<keyword evidence="1" id="KW-0862">Zinc</keyword>
<keyword evidence="7" id="KW-1185">Reference proteome</keyword>
<sequence length="1206" mass="136922">MDDEDSTIVARLRAIRLPRRDAEPPKIKGSLPAKHSLMPSDLPPPPPQPTTVGGKRGQVIILEPLRSSSSSRKRRHREDHSSHSDLATRLTIVATIHKARETLPWKLLAARGEVAATRLDRAARIGARVGPRLLRTAWARWRALADRRAAERFFHRAIILSRRDAISRLNAFALRRSLERALRRWRRAARYYRRSLERDAAARRIQRTLLLRKRRKKKSVDDNDETTAVAEKKRRPITLRRDVVLSPDVSRSRRDADFDAAIVPTKVGHSAAKEEKKKIVIQEGHAAAKIVKREVLPAAAKIVKREVLPAAAKIVKREVLPAAAKIVKREVHPAAEKIVKREVHPAAAKKEKIVEKTKVPPSAKKKKEKKKIVVATTTRVRHPAAAAAAKKKKIGVVPTTKVGDPAAKKIVPAAAPSRMAKQKNQAMAEAPAPEEALPTSGRDDGVVPEAKAEKRPERHPRRAVRSSEARSAERRSSSRKAVVEEKQNPIAGFARIQRRARRDFWKRWAMAIRLQRLQRRHVLRRRRSQEETKQARRLQKMARRLSAARRSERANGAARSIQKRWRAKSARQEAGKRAVERAAARKALAHRVAAAALVAARTRRAAAISIARFSRTAACRRTAGLRAAARRHKCGVEARRAVRAACASRIARAFFVRRGRVAVELRVLATLRTERAIRQQRKKRNAASAVIGGAWRACVRRYSEPVRAIARGRVEARAVAERRRVAATTVQRAARRRSAVSRLAVRCEARRLRDEAHRTAARRTAAAARIQTALRAKKRIVAERESGAASLVNRNVRRFLLRSLLARRFGVVKARLESEKLRVETAYRERDDAERATAVAVETLELAKRAGWKLGSDAAGNNYYYNWVTGESSAEKPEGWEPEVTWVENVDVKGNVFYFDQKTGTSSWFPPCAACQAAEAKKICLDCDDLRCCDACFDEAHRDHRWRLDDASSGRRRKDALANGERYCVACDSRRATIVCRVCRDAYCDACFDESHKFGALASHGRVPFDEFRKGWHEVKGRVEGEQTYYFNATTGESTHQKPQALMLDEELREHRRYLEFFDSANKYCRQVEELQIELERLQYEKDTTLYEMKRRQDADSADLEELRDLLSRDQQNAHTKKKNGRLKIILKNPLKFYADKRKARKRKRDLYRKMLLLNKDQRDDLLLLQRTSSDAASLGSPVPSLTSTMMMLDSPQKKNVGLFIN</sequence>
<dbReference type="Proteomes" id="UP001230188">
    <property type="component" value="Unassembled WGS sequence"/>
</dbReference>
<feature type="domain" description="B box-type" evidence="5">
    <location>
        <begin position="963"/>
        <end position="1009"/>
    </location>
</feature>
<dbReference type="AlphaFoldDB" id="A0AAD7UFQ6"/>
<dbReference type="EMBL" id="JAQMWT010000320">
    <property type="protein sequence ID" value="KAJ8604912.1"/>
    <property type="molecule type" value="Genomic_DNA"/>
</dbReference>
<keyword evidence="1" id="KW-0863">Zinc-finger</keyword>
<dbReference type="SMART" id="SM00456">
    <property type="entry name" value="WW"/>
    <property type="match status" value="3"/>
</dbReference>
<evidence type="ECO:0000256" key="1">
    <source>
        <dbReference type="PROSITE-ProRule" id="PRU00024"/>
    </source>
</evidence>
<gene>
    <name evidence="6" type="ORF">CTAYLR_004305</name>
</gene>
<evidence type="ECO:0000256" key="2">
    <source>
        <dbReference type="SAM" id="Coils"/>
    </source>
</evidence>
<keyword evidence="2" id="KW-0175">Coiled coil</keyword>
<dbReference type="Gene3D" id="2.20.70.10">
    <property type="match status" value="2"/>
</dbReference>
<name>A0AAD7UFQ6_9STRA</name>
<evidence type="ECO:0000259" key="5">
    <source>
        <dbReference type="PROSITE" id="PS50119"/>
    </source>
</evidence>
<feature type="compositionally biased region" description="Basic and acidic residues" evidence="3">
    <location>
        <begin position="441"/>
        <end position="456"/>
    </location>
</feature>
<feature type="compositionally biased region" description="Low complexity" evidence="3">
    <location>
        <begin position="426"/>
        <end position="438"/>
    </location>
</feature>
<accession>A0AAD7UFQ6</accession>
<evidence type="ECO:0000259" key="4">
    <source>
        <dbReference type="PROSITE" id="PS50020"/>
    </source>
</evidence>
<dbReference type="PROSITE" id="PS50020">
    <property type="entry name" value="WW_DOMAIN_2"/>
    <property type="match status" value="2"/>
</dbReference>
<proteinExistence type="predicted"/>
<feature type="domain" description="WW" evidence="4">
    <location>
        <begin position="886"/>
        <end position="913"/>
    </location>
</feature>
<reference evidence="6" key="1">
    <citation type="submission" date="2023-01" db="EMBL/GenBank/DDBJ databases">
        <title>Metagenome sequencing of chrysophaentin producing Chrysophaeum taylorii.</title>
        <authorList>
            <person name="Davison J."/>
            <person name="Bewley C."/>
        </authorList>
    </citation>
    <scope>NUCLEOTIDE SEQUENCE</scope>
    <source>
        <strain evidence="6">NIES-1699</strain>
    </source>
</reference>
<dbReference type="GO" id="GO:0008270">
    <property type="term" value="F:zinc ion binding"/>
    <property type="evidence" value="ECO:0007669"/>
    <property type="project" value="UniProtKB-KW"/>
</dbReference>
<dbReference type="CDD" id="cd00201">
    <property type="entry name" value="WW"/>
    <property type="match status" value="1"/>
</dbReference>
<dbReference type="InterPro" id="IPR000315">
    <property type="entry name" value="Znf_B-box"/>
</dbReference>
<feature type="region of interest" description="Disordered" evidence="3">
    <location>
        <begin position="545"/>
        <end position="573"/>
    </location>
</feature>
<evidence type="ECO:0000313" key="7">
    <source>
        <dbReference type="Proteomes" id="UP001230188"/>
    </source>
</evidence>
<evidence type="ECO:0000313" key="6">
    <source>
        <dbReference type="EMBL" id="KAJ8604912.1"/>
    </source>
</evidence>
<comment type="caution">
    <text evidence="6">The sequence shown here is derived from an EMBL/GenBank/DDBJ whole genome shotgun (WGS) entry which is preliminary data.</text>
</comment>
<feature type="domain" description="WW" evidence="4">
    <location>
        <begin position="851"/>
        <end position="879"/>
    </location>
</feature>
<feature type="region of interest" description="Disordered" evidence="3">
    <location>
        <begin position="14"/>
        <end position="84"/>
    </location>
</feature>
<keyword evidence="1" id="KW-0479">Metal-binding</keyword>
<dbReference type="InterPro" id="IPR001202">
    <property type="entry name" value="WW_dom"/>
</dbReference>
<protein>
    <recommendedName>
        <fullName evidence="8">WW domain-containing protein</fullName>
    </recommendedName>
</protein>
<feature type="coiled-coil region" evidence="2">
    <location>
        <begin position="1065"/>
        <end position="1124"/>
    </location>
</feature>
<evidence type="ECO:0008006" key="8">
    <source>
        <dbReference type="Google" id="ProtNLM"/>
    </source>
</evidence>
<dbReference type="PROSITE" id="PS01159">
    <property type="entry name" value="WW_DOMAIN_1"/>
    <property type="match status" value="1"/>
</dbReference>
<feature type="region of interest" description="Disordered" evidence="3">
    <location>
        <begin position="413"/>
        <end position="484"/>
    </location>
</feature>
<feature type="compositionally biased region" description="Basic and acidic residues" evidence="3">
    <location>
        <begin position="465"/>
        <end position="484"/>
    </location>
</feature>
<dbReference type="PROSITE" id="PS50119">
    <property type="entry name" value="ZF_BBOX"/>
    <property type="match status" value="1"/>
</dbReference>
<evidence type="ECO:0000256" key="3">
    <source>
        <dbReference type="SAM" id="MobiDB-lite"/>
    </source>
</evidence>